<dbReference type="Proteomes" id="UP000039865">
    <property type="component" value="Unassembled WGS sequence"/>
</dbReference>
<keyword evidence="2" id="KW-0472">Membrane</keyword>
<reference evidence="3 4" key="1">
    <citation type="submission" date="2014-06" db="EMBL/GenBank/DDBJ databases">
        <authorList>
            <person name="Swart Estienne"/>
        </authorList>
    </citation>
    <scope>NUCLEOTIDE SEQUENCE [LARGE SCALE GENOMIC DNA]</scope>
    <source>
        <strain evidence="3 4">130c</strain>
    </source>
</reference>
<dbReference type="InParanoid" id="A0A077ZTI7"/>
<proteinExistence type="predicted"/>
<dbReference type="AlphaFoldDB" id="A0A077ZTI7"/>
<accession>A0A077ZTI7</accession>
<gene>
    <name evidence="3" type="primary">Contig3325.g3557</name>
    <name evidence="3" type="ORF">STYLEM_1784</name>
</gene>
<sequence length="281" mass="32334">MLKIVYYGQAVICFVKFIQYGGLAGIFQLINLWVIYSAFATMHFCSVLIYLIMCIFDLLFAVMDWKKYETKNSEDPDKESSIVMQFLFIVQIVYFIIAIYFSYRAYSHFKILFFIQLGRFSNGANREFDDTDSDEERDSQYQREQRVMRENFIRQQQLQLRNAAAAQGGLNHGIEHRAPAVQQPLNQSQQQHQQQVPYQPPSTLNHIPKIIHHDFTQKPPLSQQRQQTLGGLSSIQSQQTQNQNMNGYPSLNNLGGGNNNSTRDSNGSGFTPFGGQGHRLQ</sequence>
<protein>
    <recommendedName>
        <fullName evidence="5">Transmembrane protein</fullName>
    </recommendedName>
</protein>
<keyword evidence="2" id="KW-0812">Transmembrane</keyword>
<evidence type="ECO:0000256" key="2">
    <source>
        <dbReference type="SAM" id="Phobius"/>
    </source>
</evidence>
<feature type="compositionally biased region" description="Low complexity" evidence="1">
    <location>
        <begin position="233"/>
        <end position="246"/>
    </location>
</feature>
<feature type="region of interest" description="Disordered" evidence="1">
    <location>
        <begin position="219"/>
        <end position="281"/>
    </location>
</feature>
<keyword evidence="4" id="KW-1185">Reference proteome</keyword>
<organism evidence="3 4">
    <name type="scientific">Stylonychia lemnae</name>
    <name type="common">Ciliate</name>
    <dbReference type="NCBI Taxonomy" id="5949"/>
    <lineage>
        <taxon>Eukaryota</taxon>
        <taxon>Sar</taxon>
        <taxon>Alveolata</taxon>
        <taxon>Ciliophora</taxon>
        <taxon>Intramacronucleata</taxon>
        <taxon>Spirotrichea</taxon>
        <taxon>Stichotrichia</taxon>
        <taxon>Sporadotrichida</taxon>
        <taxon>Oxytrichidae</taxon>
        <taxon>Stylonychinae</taxon>
        <taxon>Stylonychia</taxon>
    </lineage>
</organism>
<feature type="compositionally biased region" description="Polar residues" evidence="1">
    <location>
        <begin position="219"/>
        <end position="231"/>
    </location>
</feature>
<evidence type="ECO:0000313" key="3">
    <source>
        <dbReference type="EMBL" id="CDW72819.1"/>
    </source>
</evidence>
<keyword evidence="2" id="KW-1133">Transmembrane helix</keyword>
<name>A0A077ZTI7_STYLE</name>
<feature type="compositionally biased region" description="Gly residues" evidence="1">
    <location>
        <begin position="272"/>
        <end position="281"/>
    </location>
</feature>
<feature type="transmembrane region" description="Helical" evidence="2">
    <location>
        <begin position="34"/>
        <end position="62"/>
    </location>
</feature>
<evidence type="ECO:0008006" key="5">
    <source>
        <dbReference type="Google" id="ProtNLM"/>
    </source>
</evidence>
<feature type="region of interest" description="Disordered" evidence="1">
    <location>
        <begin position="182"/>
        <end position="206"/>
    </location>
</feature>
<dbReference type="EMBL" id="CCKQ01001697">
    <property type="protein sequence ID" value="CDW72819.1"/>
    <property type="molecule type" value="Genomic_DNA"/>
</dbReference>
<evidence type="ECO:0000313" key="4">
    <source>
        <dbReference type="Proteomes" id="UP000039865"/>
    </source>
</evidence>
<feature type="transmembrane region" description="Helical" evidence="2">
    <location>
        <begin position="82"/>
        <end position="103"/>
    </location>
</feature>
<evidence type="ECO:0000256" key="1">
    <source>
        <dbReference type="SAM" id="MobiDB-lite"/>
    </source>
</evidence>
<feature type="transmembrane region" description="Helical" evidence="2">
    <location>
        <begin position="6"/>
        <end position="27"/>
    </location>
</feature>
<feature type="compositionally biased region" description="Low complexity" evidence="1">
    <location>
        <begin position="182"/>
        <end position="197"/>
    </location>
</feature>